<name>A0A2A2SG96_9SPHN</name>
<dbReference type="OrthoDB" id="7205329at2"/>
<feature type="region of interest" description="Disordered" evidence="2">
    <location>
        <begin position="30"/>
        <end position="140"/>
    </location>
</feature>
<reference evidence="5" key="1">
    <citation type="submission" date="2017-09" db="EMBL/GenBank/DDBJ databases">
        <authorList>
            <person name="Feng G."/>
            <person name="Zhu H."/>
        </authorList>
    </citation>
    <scope>NUCLEOTIDE SEQUENCE [LARGE SCALE GENOMIC DNA]</scope>
    <source>
        <strain evidence="5">1PNM-20</strain>
    </source>
</reference>
<dbReference type="Pfam" id="PF11776">
    <property type="entry name" value="RcnB"/>
    <property type="match status" value="1"/>
</dbReference>
<dbReference type="InterPro" id="IPR024572">
    <property type="entry name" value="RcnB"/>
</dbReference>
<feature type="compositionally biased region" description="Basic and acidic residues" evidence="2">
    <location>
        <begin position="108"/>
        <end position="134"/>
    </location>
</feature>
<evidence type="ECO:0000313" key="4">
    <source>
        <dbReference type="EMBL" id="PAX08286.1"/>
    </source>
</evidence>
<keyword evidence="1" id="KW-0175">Coiled coil</keyword>
<dbReference type="Gene3D" id="3.10.450.160">
    <property type="entry name" value="inner membrane protein cigr"/>
    <property type="match status" value="1"/>
</dbReference>
<evidence type="ECO:0008006" key="6">
    <source>
        <dbReference type="Google" id="ProtNLM"/>
    </source>
</evidence>
<evidence type="ECO:0000256" key="2">
    <source>
        <dbReference type="SAM" id="MobiDB-lite"/>
    </source>
</evidence>
<proteinExistence type="predicted"/>
<dbReference type="EMBL" id="NSLI01000003">
    <property type="protein sequence ID" value="PAX08286.1"/>
    <property type="molecule type" value="Genomic_DNA"/>
</dbReference>
<sequence>MRKLLLGLVIAAAALTPMLAHAQEQPLIVPDDVADAPRERPSREERQERRAERAERRAERAGSAEPVVQRPRANDRPGRRFDGDGVEEARPNGMFRRRDGQVFPPTPEQRREARQERREDRQERREDRRGRREAGAGAIGADWLEGGLGRRAERDDRFERRDERLERREERLERRADRRDRLSRRGGWFGDDDGFAWDRGGYHDGRVWNRGWRDDRRYDWNAYRQYNQGLYRLPRYYPPYGYRYDYRRFGLGTTLSRSLFAPSYWIDDPWAYRLPPAYGPYRWVRYYDDALLIDLRTGRVVDMVYGIFY</sequence>
<feature type="signal peptide" evidence="3">
    <location>
        <begin position="1"/>
        <end position="22"/>
    </location>
</feature>
<keyword evidence="3" id="KW-0732">Signal</keyword>
<feature type="coiled-coil region" evidence="1">
    <location>
        <begin position="155"/>
        <end position="185"/>
    </location>
</feature>
<evidence type="ECO:0000256" key="3">
    <source>
        <dbReference type="SAM" id="SignalP"/>
    </source>
</evidence>
<keyword evidence="5" id="KW-1185">Reference proteome</keyword>
<dbReference type="AlphaFoldDB" id="A0A2A2SG96"/>
<feature type="chain" id="PRO_5012697352" description="ATP-dependent RNA helicase" evidence="3">
    <location>
        <begin position="23"/>
        <end position="309"/>
    </location>
</feature>
<gene>
    <name evidence="4" type="ORF">CKY28_12080</name>
</gene>
<organism evidence="4 5">
    <name type="scientific">Sphingomonas lenta</name>
    <dbReference type="NCBI Taxonomy" id="1141887"/>
    <lineage>
        <taxon>Bacteria</taxon>
        <taxon>Pseudomonadati</taxon>
        <taxon>Pseudomonadota</taxon>
        <taxon>Alphaproteobacteria</taxon>
        <taxon>Sphingomonadales</taxon>
        <taxon>Sphingomonadaceae</taxon>
        <taxon>Sphingomonas</taxon>
    </lineage>
</organism>
<evidence type="ECO:0000256" key="1">
    <source>
        <dbReference type="SAM" id="Coils"/>
    </source>
</evidence>
<evidence type="ECO:0000313" key="5">
    <source>
        <dbReference type="Proteomes" id="UP000218151"/>
    </source>
</evidence>
<feature type="compositionally biased region" description="Basic and acidic residues" evidence="2">
    <location>
        <begin position="35"/>
        <end position="62"/>
    </location>
</feature>
<comment type="caution">
    <text evidence="4">The sequence shown here is derived from an EMBL/GenBank/DDBJ whole genome shotgun (WGS) entry which is preliminary data.</text>
</comment>
<dbReference type="RefSeq" id="WP_095998529.1">
    <property type="nucleotide sequence ID" value="NZ_NSLI01000003.1"/>
</dbReference>
<feature type="compositionally biased region" description="Basic and acidic residues" evidence="2">
    <location>
        <begin position="72"/>
        <end position="100"/>
    </location>
</feature>
<dbReference type="Proteomes" id="UP000218151">
    <property type="component" value="Unassembled WGS sequence"/>
</dbReference>
<protein>
    <recommendedName>
        <fullName evidence="6">ATP-dependent RNA helicase</fullName>
    </recommendedName>
</protein>
<accession>A0A2A2SG96</accession>